<dbReference type="RefSeq" id="WP_089850473.1">
    <property type="nucleotide sequence ID" value="NZ_FNEJ01000022.1"/>
</dbReference>
<keyword evidence="3" id="KW-1185">Reference proteome</keyword>
<protein>
    <submittedName>
        <fullName evidence="2">Uncharacterized protein</fullName>
    </submittedName>
</protein>
<dbReference type="OrthoDB" id="7831789at2"/>
<accession>A0A1G8RYT4</accession>
<name>A0A1G8RYT4_9RHOB</name>
<evidence type="ECO:0000313" key="3">
    <source>
        <dbReference type="Proteomes" id="UP000199093"/>
    </source>
</evidence>
<sequence length="230" mass="25026">MASGDHPYAGLILPLSADLDPAPYLEAVAEVLTRLDAASGAPVRRSRKRPALMADRYGIALAFEDRPQQGAALVLRLIARDGAPLDEELASRLLSDVVLATVRLGPAEQIEWFSPETLISPEEFIRLRSYVSPRRRAFARPEPEGLPQPDRIPGTGIAPPREPVEIPSILAEDATPPARRRLALPQILRALGRMRVMPLRLLSRVLSVVALGLVAHQTHLLSGLIGSVLH</sequence>
<feature type="region of interest" description="Disordered" evidence="1">
    <location>
        <begin position="139"/>
        <end position="158"/>
    </location>
</feature>
<evidence type="ECO:0000313" key="2">
    <source>
        <dbReference type="EMBL" id="SDJ22128.1"/>
    </source>
</evidence>
<gene>
    <name evidence="2" type="ORF">SAMN04487993_102249</name>
</gene>
<reference evidence="2 3" key="1">
    <citation type="submission" date="2016-10" db="EMBL/GenBank/DDBJ databases">
        <authorList>
            <person name="de Groot N.N."/>
        </authorList>
    </citation>
    <scope>NUCLEOTIDE SEQUENCE [LARGE SCALE GENOMIC DNA]</scope>
    <source>
        <strain evidence="2 3">DSM 26424</strain>
    </source>
</reference>
<proteinExistence type="predicted"/>
<dbReference type="EMBL" id="FNEJ01000022">
    <property type="protein sequence ID" value="SDJ22128.1"/>
    <property type="molecule type" value="Genomic_DNA"/>
</dbReference>
<evidence type="ECO:0000256" key="1">
    <source>
        <dbReference type="SAM" id="MobiDB-lite"/>
    </source>
</evidence>
<dbReference type="AlphaFoldDB" id="A0A1G8RYT4"/>
<dbReference type="Proteomes" id="UP000199093">
    <property type="component" value="Unassembled WGS sequence"/>
</dbReference>
<organism evidence="2 3">
    <name type="scientific">Salipiger marinus</name>
    <dbReference type="NCBI Taxonomy" id="555512"/>
    <lineage>
        <taxon>Bacteria</taxon>
        <taxon>Pseudomonadati</taxon>
        <taxon>Pseudomonadota</taxon>
        <taxon>Alphaproteobacteria</taxon>
        <taxon>Rhodobacterales</taxon>
        <taxon>Roseobacteraceae</taxon>
        <taxon>Salipiger</taxon>
    </lineage>
</organism>